<comment type="function">
    <text evidence="6">Glycogenin participates in the glycogen biosynthetic process along with glycogen synthase and glycogen branching enzyme. It catalyzes the formation of a short alpha (1,4)-glucosyl chain covalently attached via a glucose 1-O-tyrosyl linkage to internal tyrosine residues and these chains act as primers for the elongation reaction catalyzed by glycogen synthase.</text>
</comment>
<feature type="region of interest" description="Disordered" evidence="7">
    <location>
        <begin position="488"/>
        <end position="562"/>
    </location>
</feature>
<comment type="catalytic activity">
    <reaction evidence="5">
        <text>L-tyrosyl-[glycogenin] + UDP-alpha-D-glucose = alpha-D-glucosyl-L-tyrosyl-[glycogenin] + UDP + H(+)</text>
        <dbReference type="Rhea" id="RHEA:23360"/>
        <dbReference type="Rhea" id="RHEA-COMP:14604"/>
        <dbReference type="Rhea" id="RHEA-COMP:14605"/>
        <dbReference type="ChEBI" id="CHEBI:15378"/>
        <dbReference type="ChEBI" id="CHEBI:46858"/>
        <dbReference type="ChEBI" id="CHEBI:58223"/>
        <dbReference type="ChEBI" id="CHEBI:58885"/>
        <dbReference type="ChEBI" id="CHEBI:140573"/>
        <dbReference type="EC" id="2.4.1.186"/>
    </reaction>
    <physiologicalReaction direction="left-to-right" evidence="5">
        <dbReference type="Rhea" id="RHEA:23361"/>
    </physiologicalReaction>
</comment>
<reference evidence="8 9" key="1">
    <citation type="submission" date="2024-02" db="EMBL/GenBank/DDBJ databases">
        <authorList>
            <person name="Daric V."/>
            <person name="Darras S."/>
        </authorList>
    </citation>
    <scope>NUCLEOTIDE SEQUENCE [LARGE SCALE GENOMIC DNA]</scope>
</reference>
<organism evidence="8 9">
    <name type="scientific">Clavelina lepadiformis</name>
    <name type="common">Light-bulb sea squirt</name>
    <name type="synonym">Ascidia lepadiformis</name>
    <dbReference type="NCBI Taxonomy" id="159417"/>
    <lineage>
        <taxon>Eukaryota</taxon>
        <taxon>Metazoa</taxon>
        <taxon>Chordata</taxon>
        <taxon>Tunicata</taxon>
        <taxon>Ascidiacea</taxon>
        <taxon>Aplousobranchia</taxon>
        <taxon>Clavelinidae</taxon>
        <taxon>Clavelina</taxon>
    </lineage>
</organism>
<feature type="region of interest" description="Disordered" evidence="7">
    <location>
        <begin position="351"/>
        <end position="370"/>
    </location>
</feature>
<comment type="caution">
    <text evidence="8">The sequence shown here is derived from an EMBL/GenBank/DDBJ whole genome shotgun (WGS) entry which is preliminary data.</text>
</comment>
<accession>A0ABP0GFR8</accession>
<dbReference type="Pfam" id="PF01501">
    <property type="entry name" value="Glyco_transf_8"/>
    <property type="match status" value="2"/>
</dbReference>
<evidence type="ECO:0000313" key="8">
    <source>
        <dbReference type="EMBL" id="CAK8690445.1"/>
    </source>
</evidence>
<evidence type="ECO:0000256" key="5">
    <source>
        <dbReference type="ARBA" id="ARBA00047924"/>
    </source>
</evidence>
<evidence type="ECO:0000313" key="9">
    <source>
        <dbReference type="Proteomes" id="UP001642483"/>
    </source>
</evidence>
<evidence type="ECO:0000256" key="3">
    <source>
        <dbReference type="ARBA" id="ARBA00038934"/>
    </source>
</evidence>
<sequence length="562" mass="63331">MDEGKDREAFVTLATNNSYSQGAMVLAQSLRRHGTLKEIVVLVTPQISLDVRHKLETLFDRVVLVDVMDSEDEAHLSLLNRPELGVTFTKFHCWNLTEYNKCVFMDADTMALTNIDELFNREELSAAPDAGWPDMFNSGVFVYKPSRETYLALISLADSEGSFDGGDQGLLNTYFNKWSTSGPSKRLSFLYNMHSTATYTYSPAFARFGKDTKVVHFIGAVKPWHHTYDFANDVLHQAEGPGIHEEVFIKQWWRLFAESADKIRELEQEMHYISLTPSEQSESRDFSQASLVDASQEDVASIHSNEEKFERERFEEQRAHHFLWQTSQVDYAGQDSFANIQAKMDDVLQNDTSVSSGVSSPSAPSSIADQTPYQPYFVADENRSGGDEIISDVMSDITLDDLTDEEEEEEAKWPPPPADKKHFQMWKEGTSDYQGRDKFANIQARIDSMLLYAEFGDAGAPAHTNDNAESMKQIPVITLSLAEPEVETDFNTHDSKESKVAEKESQQEEGGPEPSSETTTQTEGEVQIEENKLESLDSENGIAENQEEILSENTSTNFAIQE</sequence>
<feature type="compositionally biased region" description="Basic and acidic residues" evidence="7">
    <location>
        <begin position="490"/>
        <end position="506"/>
    </location>
</feature>
<dbReference type="Gene3D" id="3.90.550.10">
    <property type="entry name" value="Spore Coat Polysaccharide Biosynthesis Protein SpsA, Chain A"/>
    <property type="match status" value="1"/>
</dbReference>
<comment type="similarity">
    <text evidence="2">Belongs to the glycosyltransferase 8 family. Glycogenin subfamily.</text>
</comment>
<evidence type="ECO:0000256" key="2">
    <source>
        <dbReference type="ARBA" id="ARBA00038162"/>
    </source>
</evidence>
<feature type="region of interest" description="Disordered" evidence="7">
    <location>
        <begin position="403"/>
        <end position="423"/>
    </location>
</feature>
<comment type="catalytic activity">
    <reaction evidence="4">
        <text>[1,4-alpha-D-glucosyl](n)-L-tyrosyl-[glycogenin] + UDP-alpha-D-glucose = [1,4-alpha-D-glucosyl](n+1)-L-tyrosyl-[glycogenin] + UDP + H(+)</text>
        <dbReference type="Rhea" id="RHEA:56560"/>
        <dbReference type="Rhea" id="RHEA-COMP:14606"/>
        <dbReference type="Rhea" id="RHEA-COMP:14607"/>
        <dbReference type="ChEBI" id="CHEBI:15378"/>
        <dbReference type="ChEBI" id="CHEBI:58223"/>
        <dbReference type="ChEBI" id="CHEBI:58885"/>
        <dbReference type="ChEBI" id="CHEBI:140574"/>
        <dbReference type="EC" id="2.4.1.186"/>
    </reaction>
    <physiologicalReaction direction="left-to-right" evidence="4">
        <dbReference type="Rhea" id="RHEA:56561"/>
    </physiologicalReaction>
</comment>
<gene>
    <name evidence="8" type="ORF">CVLEPA_LOCUS23065</name>
</gene>
<dbReference type="CDD" id="cd02537">
    <property type="entry name" value="GT8_Glycogenin"/>
    <property type="match status" value="1"/>
</dbReference>
<evidence type="ECO:0000256" key="7">
    <source>
        <dbReference type="SAM" id="MobiDB-lite"/>
    </source>
</evidence>
<dbReference type="InterPro" id="IPR050587">
    <property type="entry name" value="GNT1/Glycosyltrans_8"/>
</dbReference>
<comment type="pathway">
    <text evidence="1">Glycan biosynthesis; glycogen biosynthesis.</text>
</comment>
<dbReference type="PANTHER" id="PTHR11183">
    <property type="entry name" value="GLYCOGENIN SUBFAMILY MEMBER"/>
    <property type="match status" value="1"/>
</dbReference>
<protein>
    <recommendedName>
        <fullName evidence="3">glycogenin glucosyltransferase</fullName>
        <ecNumber evidence="3">2.4.1.186</ecNumber>
    </recommendedName>
</protein>
<feature type="compositionally biased region" description="Low complexity" evidence="7">
    <location>
        <begin position="353"/>
        <end position="366"/>
    </location>
</feature>
<feature type="compositionally biased region" description="Low complexity" evidence="7">
    <location>
        <begin position="512"/>
        <end position="525"/>
    </location>
</feature>
<evidence type="ECO:0000256" key="6">
    <source>
        <dbReference type="ARBA" id="ARBA00049637"/>
    </source>
</evidence>
<feature type="compositionally biased region" description="Polar residues" evidence="7">
    <location>
        <begin position="551"/>
        <end position="562"/>
    </location>
</feature>
<dbReference type="InterPro" id="IPR002495">
    <property type="entry name" value="Glyco_trans_8"/>
</dbReference>
<proteinExistence type="inferred from homology"/>
<dbReference type="EC" id="2.4.1.186" evidence="3"/>
<dbReference type="Proteomes" id="UP001642483">
    <property type="component" value="Unassembled WGS sequence"/>
</dbReference>
<name>A0ABP0GFR8_CLALP</name>
<dbReference type="EMBL" id="CAWYQH010000119">
    <property type="protein sequence ID" value="CAK8690445.1"/>
    <property type="molecule type" value="Genomic_DNA"/>
</dbReference>
<dbReference type="InterPro" id="IPR029044">
    <property type="entry name" value="Nucleotide-diphossugar_trans"/>
</dbReference>
<evidence type="ECO:0000256" key="4">
    <source>
        <dbReference type="ARBA" id="ARBA00047374"/>
    </source>
</evidence>
<keyword evidence="9" id="KW-1185">Reference proteome</keyword>
<dbReference type="SUPFAM" id="SSF53448">
    <property type="entry name" value="Nucleotide-diphospho-sugar transferases"/>
    <property type="match status" value="1"/>
</dbReference>
<evidence type="ECO:0000256" key="1">
    <source>
        <dbReference type="ARBA" id="ARBA00004964"/>
    </source>
</evidence>